<name>A0ACC2MN08_PERAE</name>
<dbReference type="EMBL" id="CM056810">
    <property type="protein sequence ID" value="KAJ8646532.1"/>
    <property type="molecule type" value="Genomic_DNA"/>
</dbReference>
<comment type="caution">
    <text evidence="1">The sequence shown here is derived from an EMBL/GenBank/DDBJ whole genome shotgun (WGS) entry which is preliminary data.</text>
</comment>
<proteinExistence type="predicted"/>
<reference evidence="1 2" key="1">
    <citation type="journal article" date="2022" name="Hortic Res">
        <title>A haplotype resolved chromosomal level avocado genome allows analysis of novel avocado genes.</title>
        <authorList>
            <person name="Nath O."/>
            <person name="Fletcher S.J."/>
            <person name="Hayward A."/>
            <person name="Shaw L.M."/>
            <person name="Masouleh A.K."/>
            <person name="Furtado A."/>
            <person name="Henry R.J."/>
            <person name="Mitter N."/>
        </authorList>
    </citation>
    <scope>NUCLEOTIDE SEQUENCE [LARGE SCALE GENOMIC DNA]</scope>
    <source>
        <strain evidence="2">cv. Hass</strain>
    </source>
</reference>
<evidence type="ECO:0000313" key="1">
    <source>
        <dbReference type="EMBL" id="KAJ8646532.1"/>
    </source>
</evidence>
<organism evidence="1 2">
    <name type="scientific">Persea americana</name>
    <name type="common">Avocado</name>
    <dbReference type="NCBI Taxonomy" id="3435"/>
    <lineage>
        <taxon>Eukaryota</taxon>
        <taxon>Viridiplantae</taxon>
        <taxon>Streptophyta</taxon>
        <taxon>Embryophyta</taxon>
        <taxon>Tracheophyta</taxon>
        <taxon>Spermatophyta</taxon>
        <taxon>Magnoliopsida</taxon>
        <taxon>Magnoliidae</taxon>
        <taxon>Laurales</taxon>
        <taxon>Lauraceae</taxon>
        <taxon>Persea</taxon>
    </lineage>
</organism>
<protein>
    <submittedName>
        <fullName evidence="1">Uncharacterized protein</fullName>
    </submittedName>
</protein>
<gene>
    <name evidence="1" type="ORF">MRB53_008280</name>
</gene>
<keyword evidence="2" id="KW-1185">Reference proteome</keyword>
<sequence length="408" mass="46355">MHSSSKMAFRQKVRVSSTRGLNERETALVQIKLSPRRKLQIQINVKHPIHPHILQNPLLRSISNLSDSPDKPSLTLSYLINSCGLSPESALHASKRTKIKTTQKPDSVLEFLKTHGFSNAQITTLISAAPRFLGADVNKTLKPKVDFFRGLGLSDSDITSLVISDPVILLRGLKTQIIPSMNFFRELLHTNENAIKAFRRCRWMITSHVKNRMQSNIAILKEYGLPDSQVTDMALLKPAVLAQKPDALMEAVKRVEELGLKRTSGLFSMALLAMSSLKKSTWEAKLEMLKGLGWSQSDILEALRRMPIILTYSEKKIRAGMDFYVNTLKWKPSEVASDPILLMFSLEERLIPRSRVWKILTTKELVDEGELKRMLKVAEKQFLRSYVTKYEKEVPDLMKSYKGELEVL</sequence>
<accession>A0ACC2MN08</accession>
<dbReference type="Proteomes" id="UP001234297">
    <property type="component" value="Chromosome 2"/>
</dbReference>
<evidence type="ECO:0000313" key="2">
    <source>
        <dbReference type="Proteomes" id="UP001234297"/>
    </source>
</evidence>